<comment type="caution">
    <text evidence="1">The sequence shown here is derived from an EMBL/GenBank/DDBJ whole genome shotgun (WGS) entry which is preliminary data.</text>
</comment>
<reference evidence="1 2" key="1">
    <citation type="submission" date="2020-05" db="EMBL/GenBank/DDBJ databases">
        <authorList>
            <person name="Ruan W."/>
            <person name="Jeon C.O."/>
            <person name="Chun B.H."/>
        </authorList>
    </citation>
    <scope>NUCLEOTIDE SEQUENCE [LARGE SCALE GENOMIC DNA]</scope>
    <source>
        <strain evidence="1 2">TBZ9</strain>
    </source>
</reference>
<dbReference type="RefSeq" id="WP_171702060.1">
    <property type="nucleotide sequence ID" value="NZ_JABFHI010000002.1"/>
</dbReference>
<evidence type="ECO:0000313" key="2">
    <source>
        <dbReference type="Proteomes" id="UP000588806"/>
    </source>
</evidence>
<sequence length="328" mass="37422">MNLDNALNIDEFLSHAFDGNRYKDWKNVTVSINCECADIPVKVIKKPENKELCDKLVFFFHGAIDRKKRSLPVFEGNFLKNIDIEGALVISIADPTLNISDELGVTWYAGIKDLDLPVFLDYLFKKIIDEINPSKVLFSGGSIGGYPALAHAAKIKNSIVVLRNPILNIKNYFSGHIERYAKYGWSASNLNDIENYVVWDAADCYMKYKDNNVKIIYIQNPSDHHFWMQAVGFLQKINDLNKKDKEYILFISSHHTGYVGHRFPPNEWGRWVKAACEDDTNSVLGIADKYELLRKEDEKDRAYELKVVASEAGFEADEIAIQSKISNL</sequence>
<evidence type="ECO:0000313" key="1">
    <source>
        <dbReference type="EMBL" id="NOG31625.1"/>
    </source>
</evidence>
<organism evidence="1 2">
    <name type="scientific">Vreelandella azerica</name>
    <dbReference type="NCBI Taxonomy" id="2732867"/>
    <lineage>
        <taxon>Bacteria</taxon>
        <taxon>Pseudomonadati</taxon>
        <taxon>Pseudomonadota</taxon>
        <taxon>Gammaproteobacteria</taxon>
        <taxon>Oceanospirillales</taxon>
        <taxon>Halomonadaceae</taxon>
        <taxon>Vreelandella</taxon>
    </lineage>
</organism>
<dbReference type="SUPFAM" id="SSF53474">
    <property type="entry name" value="alpha/beta-Hydrolases"/>
    <property type="match status" value="1"/>
</dbReference>
<keyword evidence="2" id="KW-1185">Reference proteome</keyword>
<proteinExistence type="predicted"/>
<dbReference type="EMBL" id="JABFHI010000002">
    <property type="protein sequence ID" value="NOG31625.1"/>
    <property type="molecule type" value="Genomic_DNA"/>
</dbReference>
<accession>A0A7Y3TWW4</accession>
<dbReference type="AlphaFoldDB" id="A0A7Y3TWW4"/>
<dbReference type="Proteomes" id="UP000588806">
    <property type="component" value="Unassembled WGS sequence"/>
</dbReference>
<dbReference type="InterPro" id="IPR029058">
    <property type="entry name" value="AB_hydrolase_fold"/>
</dbReference>
<name>A0A7Y3TWW4_9GAMM</name>
<protein>
    <submittedName>
        <fullName evidence="1">Uncharacterized protein</fullName>
    </submittedName>
</protein>
<reference evidence="1 2" key="2">
    <citation type="submission" date="2020-06" db="EMBL/GenBank/DDBJ databases">
        <title>Halomonas songnenensis sp. nov., a moderately halophilic bacterium isolated from saline and alkaline soils.</title>
        <authorList>
            <person name="Jiang J."/>
            <person name="Pan Y."/>
        </authorList>
    </citation>
    <scope>NUCLEOTIDE SEQUENCE [LARGE SCALE GENOMIC DNA]</scope>
    <source>
        <strain evidence="1 2">TBZ9</strain>
    </source>
</reference>
<dbReference type="Gene3D" id="3.40.50.1820">
    <property type="entry name" value="alpha/beta hydrolase"/>
    <property type="match status" value="1"/>
</dbReference>
<gene>
    <name evidence="1" type="ORF">HLB35_07315</name>
</gene>